<gene>
    <name evidence="4" type="ORF">C3747_5g726</name>
</gene>
<feature type="compositionally biased region" description="Basic residues" evidence="1">
    <location>
        <begin position="13"/>
        <end position="27"/>
    </location>
</feature>
<dbReference type="VEuPathDB" id="TriTrypDB:TcCL_NonESM11917"/>
<protein>
    <submittedName>
        <fullName evidence="4">Putative trans-sialidase, Group VI</fullName>
    </submittedName>
</protein>
<dbReference type="VEuPathDB" id="TriTrypDB:TcBrA4_0143440"/>
<feature type="domain" description="Trans-sialidase C-terminal" evidence="3">
    <location>
        <begin position="505"/>
        <end position="726"/>
    </location>
</feature>
<dbReference type="VEuPathDB" id="TriTrypDB:TCSYLVIO_006612"/>
<organism evidence="4 5">
    <name type="scientific">Trypanosoma cruzi</name>
    <dbReference type="NCBI Taxonomy" id="5693"/>
    <lineage>
        <taxon>Eukaryota</taxon>
        <taxon>Discoba</taxon>
        <taxon>Euglenozoa</taxon>
        <taxon>Kinetoplastea</taxon>
        <taxon>Metakinetoplastina</taxon>
        <taxon>Trypanosomatida</taxon>
        <taxon>Trypanosomatidae</taxon>
        <taxon>Trypanosoma</taxon>
        <taxon>Schizotrypanum</taxon>
    </lineage>
</organism>
<feature type="region of interest" description="Disordered" evidence="1">
    <location>
        <begin position="743"/>
        <end position="901"/>
    </location>
</feature>
<dbReference type="InterPro" id="IPR055239">
    <property type="entry name" value="TS_C"/>
</dbReference>
<dbReference type="Pfam" id="PF11052">
    <property type="entry name" value="Tr-sialidase_C"/>
    <property type="match status" value="1"/>
</dbReference>
<dbReference type="VEuPathDB" id="TriTrypDB:TcCLB.510715.150"/>
<dbReference type="CDD" id="cd15482">
    <property type="entry name" value="Sialidase_non-viral"/>
    <property type="match status" value="1"/>
</dbReference>
<dbReference type="InterPro" id="IPR021287">
    <property type="entry name" value="Trans-sialidase_CS"/>
</dbReference>
<dbReference type="VEuPathDB" id="TriTrypDB:BCY84_16909"/>
<dbReference type="VEuPathDB" id="TriTrypDB:TcCLB.506813.190"/>
<reference evidence="4 5" key="1">
    <citation type="journal article" date="2018" name="Microb. Genom.">
        <title>Expanding an expanded genome: long-read sequencing of Trypanosoma cruzi.</title>
        <authorList>
            <person name="Berna L."/>
            <person name="Rodriguez M."/>
            <person name="Chiribao M.L."/>
            <person name="Parodi-Talice A."/>
            <person name="Pita S."/>
            <person name="Rijo G."/>
            <person name="Alvarez-Valin F."/>
            <person name="Robello C."/>
        </authorList>
    </citation>
    <scope>NUCLEOTIDE SEQUENCE [LARGE SCALE GENOMIC DNA]</scope>
    <source>
        <strain evidence="4 5">TCC</strain>
    </source>
</reference>
<dbReference type="SUPFAM" id="SSF49899">
    <property type="entry name" value="Concanavalin A-like lectins/glucanases"/>
    <property type="match status" value="1"/>
</dbReference>
<dbReference type="VEuPathDB" id="TriTrypDB:TcG_11249"/>
<dbReference type="Proteomes" id="UP000246078">
    <property type="component" value="Unassembled WGS sequence"/>
</dbReference>
<evidence type="ECO:0000259" key="3">
    <source>
        <dbReference type="Pfam" id="PF22925"/>
    </source>
</evidence>
<dbReference type="PRINTS" id="PR01803">
    <property type="entry name" value="TCSIALIDASE"/>
</dbReference>
<feature type="compositionally biased region" description="Polar residues" evidence="1">
    <location>
        <begin position="764"/>
        <end position="776"/>
    </location>
</feature>
<name>A0A2V2XIT1_TRYCR</name>
<dbReference type="OrthoDB" id="10404199at2759"/>
<dbReference type="GO" id="GO:0004308">
    <property type="term" value="F:exo-alpha-sialidase activity"/>
    <property type="evidence" value="ECO:0007669"/>
    <property type="project" value="InterPro"/>
</dbReference>
<sequence length="953" mass="100591">MLSRVAAVMAPRTHNRRRVTGSRGRRREGRESEPQRPNISRHHFFSALLLVVMMCCNAGGAAEQSSEPQFEWKDMKDEEGGVTVESLGAPGLLKVGSDVFAVAEAMCGKEDAEDHTFIGIVSQLLTMDKGKESKEEFPKDAKKGTKVLEKDVSQGEKKKVDVSRPTTVVKGSDIYMLVGKYSGKPAAGVSVEGGADDGGLLLVKGNVSDESNKQIDWKETTDLLRAAFGEELQSLEGLIGSGGSGFEMKGDKLVFPVEGTKNVKEGKKKAVSLLIFTSGNAASWKLSKEIPDGDCSAPSVVEWGEKEDKKLMMMTACDDGRRRVYESADKGESWTEALGTLSRVWGNKQDGEAKAVRSGFITATIDGVGDNKNVMLVTLPVYPEKADKGGNGKGVLHLWLTDNAHIVDIGPVSDDDAAASSLLYKSAESGTDNNEEKLIALYEKKKGAEDTSLGMVSVLLTAELKRVKEVLATWKKVDETVSKLCLSSAEEDAPSENACSNTVKITDGLIGFLSGNFSNDTWMDEYLGVNATVKKKDEATEDAGETDDTGATKTSDGVKFTGAWAEWPVGSQGENQLYHFANYNFTLVATVSIHGVPQEGSPIPVMGVRLSREGEKKTFELSYNDKEKKWQLLCSGGNSEDQSRTLATDTTHHVVILLRNGTQGSAYVDGKPVLGDAQCDLINTKDKKISHFYIGGDGGAKSDSGSRGGVSVTVTNVLLYNRPLDDNEITALNTKLSIPKAEDAKTVKGTPPEAMKQATPEAGTPSSLGGQQQTEQDSLKKSENAGSGVLSTSAVSSATTSPAANQSEDQSASGTSPEGHSNVDVDSSSEGGQTVDAETEDTVQGDETQQPSVGTPATADTNAPTAETMAPDGTAVTPEAGGRSGANGETAEGTDGQKGEDIHARDGEVNAAALSSSLGNVSQGNNSDAGTVCGSGLLPLLLLPLGLWGFAAL</sequence>
<dbReference type="EMBL" id="PRFC01000005">
    <property type="protein sequence ID" value="PWV20677.1"/>
    <property type="molecule type" value="Genomic_DNA"/>
</dbReference>
<proteinExistence type="predicted"/>
<dbReference type="VEuPathDB" id="TriTrypDB:C4B63_99g80"/>
<feature type="compositionally biased region" description="Low complexity" evidence="1">
    <location>
        <begin position="855"/>
        <end position="868"/>
    </location>
</feature>
<dbReference type="Gene3D" id="2.120.10.10">
    <property type="match status" value="1"/>
</dbReference>
<feature type="compositionally biased region" description="Low complexity" evidence="1">
    <location>
        <begin position="785"/>
        <end position="804"/>
    </location>
</feature>
<feature type="region of interest" description="Disordered" evidence="1">
    <location>
        <begin position="1"/>
        <end position="38"/>
    </location>
</feature>
<dbReference type="Pfam" id="PF13859">
    <property type="entry name" value="BNR_3"/>
    <property type="match status" value="1"/>
</dbReference>
<evidence type="ECO:0000313" key="5">
    <source>
        <dbReference type="Proteomes" id="UP000246078"/>
    </source>
</evidence>
<dbReference type="SUPFAM" id="SSF50939">
    <property type="entry name" value="Sialidases"/>
    <property type="match status" value="1"/>
</dbReference>
<dbReference type="SMR" id="A0A2V2XIT1"/>
<dbReference type="Pfam" id="PF22925">
    <property type="entry name" value="TS_C"/>
    <property type="match status" value="1"/>
</dbReference>
<dbReference type="VEuPathDB" id="TriTrypDB:Tc_MARK_6990"/>
<dbReference type="Gene3D" id="2.60.120.200">
    <property type="match status" value="1"/>
</dbReference>
<dbReference type="InterPro" id="IPR008377">
    <property type="entry name" value="Sialidase_trypan"/>
</dbReference>
<evidence type="ECO:0000259" key="2">
    <source>
        <dbReference type="Pfam" id="PF13859"/>
    </source>
</evidence>
<dbReference type="InterPro" id="IPR013320">
    <property type="entry name" value="ConA-like_dom_sf"/>
</dbReference>
<dbReference type="InterPro" id="IPR036278">
    <property type="entry name" value="Sialidase_sf"/>
</dbReference>
<evidence type="ECO:0000313" key="4">
    <source>
        <dbReference type="EMBL" id="PWV20677.1"/>
    </source>
</evidence>
<dbReference type="VEuPathDB" id="TriTrypDB:TcG_09748"/>
<accession>A0A2V2XIT1</accession>
<evidence type="ECO:0000256" key="1">
    <source>
        <dbReference type="SAM" id="MobiDB-lite"/>
    </source>
</evidence>
<dbReference type="VEuPathDB" id="TriTrypDB:Tc_MARK_3949"/>
<dbReference type="VEuPathDB" id="TriTrypDB:C3747_5g726"/>
<feature type="compositionally biased region" description="Polar residues" evidence="1">
    <location>
        <begin position="805"/>
        <end position="832"/>
    </location>
</feature>
<dbReference type="InterPro" id="IPR011040">
    <property type="entry name" value="Sialidase"/>
</dbReference>
<dbReference type="VEuPathDB" id="TriTrypDB:TCDM_10727"/>
<feature type="domain" description="Sialidase" evidence="2">
    <location>
        <begin position="89"/>
        <end position="443"/>
    </location>
</feature>
<dbReference type="AlphaFoldDB" id="A0A2V2XIT1"/>
<comment type="caution">
    <text evidence="4">The sequence shown here is derived from an EMBL/GenBank/DDBJ whole genome shotgun (WGS) entry which is preliminary data.</text>
</comment>